<evidence type="ECO:0000256" key="1">
    <source>
        <dbReference type="SAM" id="MobiDB-lite"/>
    </source>
</evidence>
<dbReference type="PROSITE" id="PS50106">
    <property type="entry name" value="PDZ"/>
    <property type="match status" value="1"/>
</dbReference>
<dbReference type="Proteomes" id="UP000315995">
    <property type="component" value="Chromosome"/>
</dbReference>
<dbReference type="SUPFAM" id="SSF50156">
    <property type="entry name" value="PDZ domain-like"/>
    <property type="match status" value="1"/>
</dbReference>
<name>A0A4Y6Q2Q8_PERCE</name>
<feature type="compositionally biased region" description="Basic and acidic residues" evidence="1">
    <location>
        <begin position="78"/>
        <end position="93"/>
    </location>
</feature>
<feature type="region of interest" description="Disordered" evidence="1">
    <location>
        <begin position="196"/>
        <end position="217"/>
    </location>
</feature>
<dbReference type="EMBL" id="CP041186">
    <property type="protein sequence ID" value="QDG54843.1"/>
    <property type="molecule type" value="Genomic_DNA"/>
</dbReference>
<dbReference type="InterPro" id="IPR041489">
    <property type="entry name" value="PDZ_6"/>
</dbReference>
<sequence length="385" mass="42551">MGRAVQGPRLGRLLALLRRARRRREPARPELLARAQPAAQEYRQPTHLDLLRPRVFGQLAAASQRRHGRIARPHHRNARDPDLRRVRRRDGGHPRPSHLVGRRALRSRLVSRAARPRLHPAHLGADQLHLARPFGLGVVAAHLSDGDLMNDPSPKPSPTGMRLVRFATVGLIAASAAWFVNELAVWQLERHAPKPPAPVVAAATPNKPEPPAPAPAPVAPEIIVEHEPSIAPVPAPPSDAPVAKSAPEPSKKTHDKPKKRRAKPARKQAASKQIADKPTVRVFTVDKQKLKSRFKKPSDTAGHGHVVPNWVDGERRGMKFADVAAGGIFARLGIQNGDVVMSVNGIEITTQQKALADLKRLRNERTFDVVLQRDGKERRHRYILK</sequence>
<keyword evidence="4" id="KW-1185">Reference proteome</keyword>
<dbReference type="SMART" id="SM00228">
    <property type="entry name" value="PDZ"/>
    <property type="match status" value="1"/>
</dbReference>
<dbReference type="InterPro" id="IPR036034">
    <property type="entry name" value="PDZ_sf"/>
</dbReference>
<evidence type="ECO:0000259" key="2">
    <source>
        <dbReference type="PROSITE" id="PS50106"/>
    </source>
</evidence>
<dbReference type="InterPro" id="IPR001478">
    <property type="entry name" value="PDZ"/>
</dbReference>
<feature type="compositionally biased region" description="Basic residues" evidence="1">
    <location>
        <begin position="253"/>
        <end position="266"/>
    </location>
</feature>
<feature type="compositionally biased region" description="Basic residues" evidence="1">
    <location>
        <begin position="64"/>
        <end position="77"/>
    </location>
</feature>
<organism evidence="3 4">
    <name type="scientific">Persicimonas caeni</name>
    <dbReference type="NCBI Taxonomy" id="2292766"/>
    <lineage>
        <taxon>Bacteria</taxon>
        <taxon>Deltaproteobacteria</taxon>
        <taxon>Bradymonadales</taxon>
        <taxon>Bradymonadaceae</taxon>
        <taxon>Persicimonas</taxon>
    </lineage>
</organism>
<dbReference type="Gene3D" id="2.30.42.10">
    <property type="match status" value="1"/>
</dbReference>
<accession>A0A5B8YDW2</accession>
<gene>
    <name evidence="3" type="ORF">FIV42_05745</name>
</gene>
<evidence type="ECO:0000313" key="4">
    <source>
        <dbReference type="Proteomes" id="UP000315995"/>
    </source>
</evidence>
<accession>A0A4Y6Q2Q8</accession>
<dbReference type="Pfam" id="PF17820">
    <property type="entry name" value="PDZ_6"/>
    <property type="match status" value="1"/>
</dbReference>
<feature type="compositionally biased region" description="Pro residues" evidence="1">
    <location>
        <begin position="207"/>
        <end position="217"/>
    </location>
</feature>
<evidence type="ECO:0000313" key="3">
    <source>
        <dbReference type="EMBL" id="QDG54843.1"/>
    </source>
</evidence>
<feature type="domain" description="PDZ" evidence="2">
    <location>
        <begin position="317"/>
        <end position="373"/>
    </location>
</feature>
<feature type="region of interest" description="Disordered" evidence="1">
    <location>
        <begin position="229"/>
        <end position="277"/>
    </location>
</feature>
<reference evidence="3 4" key="1">
    <citation type="submission" date="2019-06" db="EMBL/GenBank/DDBJ databases">
        <title>Persicimonas caeni gen. nov., sp. nov., a predatory bacterium isolated from solar saltern.</title>
        <authorList>
            <person name="Wang S."/>
        </authorList>
    </citation>
    <scope>NUCLEOTIDE SEQUENCE [LARGE SCALE GENOMIC DNA]</scope>
    <source>
        <strain evidence="3 4">YN101</strain>
    </source>
</reference>
<dbReference type="OrthoDB" id="5501469at2"/>
<feature type="region of interest" description="Disordered" evidence="1">
    <location>
        <begin position="62"/>
        <end position="99"/>
    </location>
</feature>
<protein>
    <submittedName>
        <fullName evidence="3">PDZ domain-containing protein</fullName>
    </submittedName>
</protein>
<dbReference type="AlphaFoldDB" id="A0A4Y6Q2Q8"/>
<proteinExistence type="predicted"/>